<dbReference type="RefSeq" id="WP_216568025.1">
    <property type="nucleotide sequence ID" value="NZ_JAHLOQ010000001.1"/>
</dbReference>
<accession>A0ABS6DSQ5</accession>
<gene>
    <name evidence="1" type="ORF">KQI20_00235</name>
</gene>
<proteinExistence type="predicted"/>
<keyword evidence="2" id="KW-1185">Reference proteome</keyword>
<sequence length="428" mass="49903">MKFYRFLTIFFILFVLFMSADLIELNSISKDNTPPAIKIITPTKSQDYIISQPTIKASFYDKNGVDLRSVKLYVNNKDVTNKAQITKNNIEYTPDKKFKRGTQIIKISLCDNAKNKTTIEWYFTVGTPIYKNFIGNFIDTENIDKIYKNDEFYRYSDYCILYNSNSVSKKTLTDFENNIKNTMKNNFISFNAYKFNVNSSEDEISIYNNESKDNDKNITKLNTEKLYKKLFYSGDFICSFNPKSNNINSFDYMKFSNYGDSIMSLIDITNKDSSLDSPFYLDIYNQALDNGWHISPISTKFITKILSTDLNKDSLLNGLKNRRTYVTNNPKLNLEFTINNSHMGSIIANPSKLNFNISAIDSPYKNKIKNIYIISNNNETIKNINCNSYLSKYEFTLKEFDKYSYYYLVIIQENNYITISAPIWIESK</sequence>
<name>A0ABS6DSQ5_9FIRM</name>
<evidence type="ECO:0008006" key="3">
    <source>
        <dbReference type="Google" id="ProtNLM"/>
    </source>
</evidence>
<comment type="caution">
    <text evidence="1">The sequence shown here is derived from an EMBL/GenBank/DDBJ whole genome shotgun (WGS) entry which is preliminary data.</text>
</comment>
<protein>
    <recommendedName>
        <fullName evidence="3">Ig-like domain-containing protein</fullName>
    </recommendedName>
</protein>
<reference evidence="1 2" key="1">
    <citation type="submission" date="2021-06" db="EMBL/GenBank/DDBJ databases">
        <authorList>
            <person name="Sun Q."/>
            <person name="Li D."/>
        </authorList>
    </citation>
    <scope>NUCLEOTIDE SEQUENCE [LARGE SCALE GENOMIC DNA]</scope>
    <source>
        <strain evidence="1 2">N19</strain>
    </source>
</reference>
<evidence type="ECO:0000313" key="2">
    <source>
        <dbReference type="Proteomes" id="UP001196301"/>
    </source>
</evidence>
<evidence type="ECO:0000313" key="1">
    <source>
        <dbReference type="EMBL" id="MBU5334852.1"/>
    </source>
</evidence>
<organism evidence="1 2">
    <name type="scientific">Intestinibacter bartlettii</name>
    <dbReference type="NCBI Taxonomy" id="261299"/>
    <lineage>
        <taxon>Bacteria</taxon>
        <taxon>Bacillati</taxon>
        <taxon>Bacillota</taxon>
        <taxon>Clostridia</taxon>
        <taxon>Peptostreptococcales</taxon>
        <taxon>Peptostreptococcaceae</taxon>
        <taxon>Intestinibacter</taxon>
    </lineage>
</organism>
<dbReference type="Proteomes" id="UP001196301">
    <property type="component" value="Unassembled WGS sequence"/>
</dbReference>
<dbReference type="EMBL" id="JAHLOQ010000001">
    <property type="protein sequence ID" value="MBU5334852.1"/>
    <property type="molecule type" value="Genomic_DNA"/>
</dbReference>